<evidence type="ECO:0000313" key="13">
    <source>
        <dbReference type="Proteomes" id="UP000182400"/>
    </source>
</evidence>
<protein>
    <recommendedName>
        <fullName evidence="2">Type II secretion system protein H</fullName>
    </recommendedName>
    <alternativeName>
        <fullName evidence="10">General secretion pathway protein H</fullName>
    </alternativeName>
</protein>
<keyword evidence="8" id="KW-0472">Membrane</keyword>
<dbReference type="GO" id="GO:0015628">
    <property type="term" value="P:protein secretion by the type II secretion system"/>
    <property type="evidence" value="ECO:0007669"/>
    <property type="project" value="InterPro"/>
</dbReference>
<sequence length="169" mass="18857">MPRKIYGRTLIETMCALAVIALLLMIALPNLQNLIESNQRTQTNNQMVATLLHARSNAVFSRQIITLCGGQHDCSGAREWQSYLVVFIDKNANGKIDPDDEILHQTEITKDFSWHWNRATGYIQFEADGSTRALNGTLTLCKDNVPQSQIVISLAGRSRIEPARRGASC</sequence>
<proteinExistence type="inferred from homology"/>
<evidence type="ECO:0000256" key="9">
    <source>
        <dbReference type="ARBA" id="ARBA00025772"/>
    </source>
</evidence>
<feature type="domain" description="General secretion pathway GspH" evidence="11">
    <location>
        <begin position="45"/>
        <end position="156"/>
    </location>
</feature>
<dbReference type="EMBL" id="FOWP01000001">
    <property type="protein sequence ID" value="SFO68414.1"/>
    <property type="molecule type" value="Genomic_DNA"/>
</dbReference>
<evidence type="ECO:0000256" key="3">
    <source>
        <dbReference type="ARBA" id="ARBA00022475"/>
    </source>
</evidence>
<evidence type="ECO:0000256" key="2">
    <source>
        <dbReference type="ARBA" id="ARBA00021549"/>
    </source>
</evidence>
<dbReference type="OrthoDB" id="7029581at2"/>
<keyword evidence="3" id="KW-1003">Cell membrane</keyword>
<accession>A0A1I5J6A6</accession>
<evidence type="ECO:0000256" key="8">
    <source>
        <dbReference type="ARBA" id="ARBA00023136"/>
    </source>
</evidence>
<comment type="subcellular location">
    <subcellularLocation>
        <location evidence="1">Cell inner membrane</location>
        <topology evidence="1">Single-pass membrane protein</topology>
    </subcellularLocation>
</comment>
<keyword evidence="6" id="KW-0812">Transmembrane</keyword>
<dbReference type="STRING" id="658457.SAMN05216601_10150"/>
<dbReference type="Proteomes" id="UP000182400">
    <property type="component" value="Unassembled WGS sequence"/>
</dbReference>
<dbReference type="InterPro" id="IPR045584">
    <property type="entry name" value="Pilin-like"/>
</dbReference>
<dbReference type="Pfam" id="PF12019">
    <property type="entry name" value="GspH"/>
    <property type="match status" value="1"/>
</dbReference>
<dbReference type="Gene3D" id="3.55.40.10">
    <property type="entry name" value="minor pseudopilin epsh domain"/>
    <property type="match status" value="1"/>
</dbReference>
<evidence type="ECO:0000259" key="11">
    <source>
        <dbReference type="Pfam" id="PF12019"/>
    </source>
</evidence>
<dbReference type="SUPFAM" id="SSF54523">
    <property type="entry name" value="Pili subunits"/>
    <property type="match status" value="1"/>
</dbReference>
<comment type="similarity">
    <text evidence="9">Belongs to the GSP H family.</text>
</comment>
<evidence type="ECO:0000256" key="6">
    <source>
        <dbReference type="ARBA" id="ARBA00022692"/>
    </source>
</evidence>
<dbReference type="InterPro" id="IPR022346">
    <property type="entry name" value="T2SS_GspH"/>
</dbReference>
<evidence type="ECO:0000256" key="1">
    <source>
        <dbReference type="ARBA" id="ARBA00004377"/>
    </source>
</evidence>
<evidence type="ECO:0000313" key="12">
    <source>
        <dbReference type="EMBL" id="SFO68414.1"/>
    </source>
</evidence>
<dbReference type="GO" id="GO:0005886">
    <property type="term" value="C:plasma membrane"/>
    <property type="evidence" value="ECO:0007669"/>
    <property type="project" value="UniProtKB-SubCell"/>
</dbReference>
<dbReference type="GO" id="GO:0015627">
    <property type="term" value="C:type II protein secretion system complex"/>
    <property type="evidence" value="ECO:0007669"/>
    <property type="project" value="InterPro"/>
</dbReference>
<evidence type="ECO:0000256" key="7">
    <source>
        <dbReference type="ARBA" id="ARBA00022989"/>
    </source>
</evidence>
<evidence type="ECO:0000256" key="5">
    <source>
        <dbReference type="ARBA" id="ARBA00022519"/>
    </source>
</evidence>
<keyword evidence="4" id="KW-0488">Methylation</keyword>
<dbReference type="RefSeq" id="WP_074935951.1">
    <property type="nucleotide sequence ID" value="NZ_FOWP01000001.1"/>
</dbReference>
<keyword evidence="7" id="KW-1133">Transmembrane helix</keyword>
<evidence type="ECO:0000256" key="4">
    <source>
        <dbReference type="ARBA" id="ARBA00022481"/>
    </source>
</evidence>
<organism evidence="12 13">
    <name type="scientific">Ectopseudomonas composti</name>
    <dbReference type="NCBI Taxonomy" id="658457"/>
    <lineage>
        <taxon>Bacteria</taxon>
        <taxon>Pseudomonadati</taxon>
        <taxon>Pseudomonadota</taxon>
        <taxon>Gammaproteobacteria</taxon>
        <taxon>Pseudomonadales</taxon>
        <taxon>Pseudomonadaceae</taxon>
        <taxon>Ectopseudomonas</taxon>
    </lineage>
</organism>
<evidence type="ECO:0000256" key="10">
    <source>
        <dbReference type="ARBA" id="ARBA00030775"/>
    </source>
</evidence>
<name>A0A1I5J6A6_9GAMM</name>
<keyword evidence="5" id="KW-0997">Cell inner membrane</keyword>
<dbReference type="AlphaFoldDB" id="A0A1I5J6A6"/>
<gene>
    <name evidence="12" type="ORF">SAMN05216601_10150</name>
</gene>
<reference evidence="12 13" key="1">
    <citation type="submission" date="2016-10" db="EMBL/GenBank/DDBJ databases">
        <authorList>
            <person name="de Groot N.N."/>
        </authorList>
    </citation>
    <scope>NUCLEOTIDE SEQUENCE [LARGE SCALE GENOMIC DNA]</scope>
    <source>
        <strain evidence="12 13">CCUG 59231</strain>
    </source>
</reference>